<evidence type="ECO:0008006" key="6">
    <source>
        <dbReference type="Google" id="ProtNLM"/>
    </source>
</evidence>
<name>A0A1F6XML1_9BACT</name>
<evidence type="ECO:0000259" key="3">
    <source>
        <dbReference type="SMART" id="SM01027"/>
    </source>
</evidence>
<protein>
    <recommendedName>
        <fullName evidence="6">MBL fold hydrolase</fullName>
    </recommendedName>
</protein>
<evidence type="ECO:0000256" key="1">
    <source>
        <dbReference type="ARBA" id="ARBA00022801"/>
    </source>
</evidence>
<dbReference type="SMART" id="SM00849">
    <property type="entry name" value="Lactamase_B"/>
    <property type="match status" value="1"/>
</dbReference>
<dbReference type="Gene3D" id="3.40.50.10890">
    <property type="match status" value="1"/>
</dbReference>
<dbReference type="Proteomes" id="UP000178104">
    <property type="component" value="Unassembled WGS sequence"/>
</dbReference>
<dbReference type="Gene3D" id="3.60.15.10">
    <property type="entry name" value="Ribonuclease Z/Hydroxyacylglutathione hydrolase-like"/>
    <property type="match status" value="1"/>
</dbReference>
<sequence>MEKTAKVTFCGGTGSVTGSNFLLEADGQKILIDCGLTQGTKLADDINWDPFPYDPKEIDILFITHAHVDHVGLVPKLISEGFRGKIYSTEPTKALALPMLEDTAGILSKNTDLSLDKIYSLENIKLTFSLWQGFKYHDAIKITENLEVSFLNAGHILGSAMIKFVYNGKKILFTGDLGNSPSPILPDTEKVTDVDYLIMESVYGDRNHESRDDRRKFLEETIEDNYNRKGTLIIPTFSLERSQELLFELNALVENNRIPVMPIFLDSPLAIRLTEVFKKFKSYLNENAQQAMKSDKYLFDFPGLHSTLKSEESKMISNVPNPKIVIAGSGMSTGGRVVHHERHYLPDSNNTLLLTGYQTVGSPGRLIQEGIKTVRITGEDVVVRAHVVTITGYSGHKDSDGLLTFVEDTQETLKKVFVVMGEPKSSMFLVQKLRDNLGLEAYLPEQGSTVSLSC</sequence>
<dbReference type="AlphaFoldDB" id="A0A1F6XML1"/>
<dbReference type="SMART" id="SM01027">
    <property type="entry name" value="Beta-Casp"/>
    <property type="match status" value="1"/>
</dbReference>
<dbReference type="InterPro" id="IPR022712">
    <property type="entry name" value="Beta_Casp"/>
</dbReference>
<dbReference type="PANTHER" id="PTHR11203:SF37">
    <property type="entry name" value="INTEGRATOR COMPLEX SUBUNIT 11"/>
    <property type="match status" value="1"/>
</dbReference>
<dbReference type="GO" id="GO:0016787">
    <property type="term" value="F:hydrolase activity"/>
    <property type="evidence" value="ECO:0007669"/>
    <property type="project" value="UniProtKB-KW"/>
</dbReference>
<evidence type="ECO:0000313" key="5">
    <source>
        <dbReference type="Proteomes" id="UP000178104"/>
    </source>
</evidence>
<comment type="caution">
    <text evidence="4">The sequence shown here is derived from an EMBL/GenBank/DDBJ whole genome shotgun (WGS) entry which is preliminary data.</text>
</comment>
<dbReference type="InterPro" id="IPR011108">
    <property type="entry name" value="RMMBL"/>
</dbReference>
<evidence type="ECO:0000259" key="2">
    <source>
        <dbReference type="SMART" id="SM00849"/>
    </source>
</evidence>
<proteinExistence type="predicted"/>
<dbReference type="Pfam" id="PF10996">
    <property type="entry name" value="Beta-Casp"/>
    <property type="match status" value="1"/>
</dbReference>
<dbReference type="PANTHER" id="PTHR11203">
    <property type="entry name" value="CLEAVAGE AND POLYADENYLATION SPECIFICITY FACTOR FAMILY MEMBER"/>
    <property type="match status" value="1"/>
</dbReference>
<dbReference type="GO" id="GO:0004521">
    <property type="term" value="F:RNA endonuclease activity"/>
    <property type="evidence" value="ECO:0007669"/>
    <property type="project" value="TreeGrafter"/>
</dbReference>
<dbReference type="InterPro" id="IPR036866">
    <property type="entry name" value="RibonucZ/Hydroxyglut_hydro"/>
</dbReference>
<dbReference type="CDD" id="cd16295">
    <property type="entry name" value="TTHA0252-CPSF-like_MBL-fold"/>
    <property type="match status" value="1"/>
</dbReference>
<dbReference type="InterPro" id="IPR050698">
    <property type="entry name" value="MBL"/>
</dbReference>
<organism evidence="4 5">
    <name type="scientific">Candidatus Nomurabacteria bacterium RIFCSPLOWO2_01_FULL_42_17</name>
    <dbReference type="NCBI Taxonomy" id="1801780"/>
    <lineage>
        <taxon>Bacteria</taxon>
        <taxon>Candidatus Nomuraibacteriota</taxon>
    </lineage>
</organism>
<keyword evidence="1" id="KW-0378">Hydrolase</keyword>
<dbReference type="STRING" id="1801780.A2917_02385"/>
<evidence type="ECO:0000313" key="4">
    <source>
        <dbReference type="EMBL" id="OGI95387.1"/>
    </source>
</evidence>
<dbReference type="EMBL" id="MFVE01000005">
    <property type="protein sequence ID" value="OGI95387.1"/>
    <property type="molecule type" value="Genomic_DNA"/>
</dbReference>
<gene>
    <name evidence="4" type="ORF">A2917_02385</name>
</gene>
<accession>A0A1F6XML1</accession>
<dbReference type="Pfam" id="PF16661">
    <property type="entry name" value="Lactamase_B_6"/>
    <property type="match status" value="1"/>
</dbReference>
<dbReference type="SUPFAM" id="SSF56281">
    <property type="entry name" value="Metallo-hydrolase/oxidoreductase"/>
    <property type="match status" value="1"/>
</dbReference>
<feature type="domain" description="Beta-Casp" evidence="3">
    <location>
        <begin position="242"/>
        <end position="367"/>
    </location>
</feature>
<feature type="domain" description="Metallo-beta-lactamase" evidence="2">
    <location>
        <begin position="17"/>
        <end position="237"/>
    </location>
</feature>
<reference evidence="4 5" key="1">
    <citation type="journal article" date="2016" name="Nat. Commun.">
        <title>Thousands of microbial genomes shed light on interconnected biogeochemical processes in an aquifer system.</title>
        <authorList>
            <person name="Anantharaman K."/>
            <person name="Brown C.T."/>
            <person name="Hug L.A."/>
            <person name="Sharon I."/>
            <person name="Castelle C.J."/>
            <person name="Probst A.J."/>
            <person name="Thomas B.C."/>
            <person name="Singh A."/>
            <person name="Wilkins M.J."/>
            <person name="Karaoz U."/>
            <person name="Brodie E.L."/>
            <person name="Williams K.H."/>
            <person name="Hubbard S.S."/>
            <person name="Banfield J.F."/>
        </authorList>
    </citation>
    <scope>NUCLEOTIDE SEQUENCE [LARGE SCALE GENOMIC DNA]</scope>
</reference>
<dbReference type="Pfam" id="PF07521">
    <property type="entry name" value="RMMBL"/>
    <property type="match status" value="1"/>
</dbReference>
<dbReference type="InterPro" id="IPR001279">
    <property type="entry name" value="Metallo-B-lactamas"/>
</dbReference>